<protein>
    <submittedName>
        <fullName evidence="1">Uncharacterized protein</fullName>
    </submittedName>
</protein>
<dbReference type="EMBL" id="JANAKD010002146">
    <property type="protein sequence ID" value="KAJ3474587.1"/>
    <property type="molecule type" value="Genomic_DNA"/>
</dbReference>
<evidence type="ECO:0000313" key="2">
    <source>
        <dbReference type="Proteomes" id="UP001148737"/>
    </source>
</evidence>
<sequence length="96" mass="9973">MTSNRPTGGLSIPSSSSSLSSPLASGTVKAGDSLNRLYKEMSSLPDREPPQPANAEGEPNSSSILSNPRATSSGNTATNVMIVQTIRSALAEMRRP</sequence>
<comment type="caution">
    <text evidence="1">The sequence shown here is derived from an EMBL/GenBank/DDBJ whole genome shotgun (WGS) entry which is preliminary data.</text>
</comment>
<proteinExistence type="predicted"/>
<accession>A0ACC1QGC3</accession>
<name>A0ACC1QGC3_9HYPO</name>
<keyword evidence="2" id="KW-1185">Reference proteome</keyword>
<gene>
    <name evidence="1" type="ORF">NLG97_g9777</name>
</gene>
<evidence type="ECO:0000313" key="1">
    <source>
        <dbReference type="EMBL" id="KAJ3474587.1"/>
    </source>
</evidence>
<reference evidence="1" key="1">
    <citation type="submission" date="2022-07" db="EMBL/GenBank/DDBJ databases">
        <title>Genome Sequence of Lecanicillium saksenae.</title>
        <authorList>
            <person name="Buettner E."/>
        </authorList>
    </citation>
    <scope>NUCLEOTIDE SEQUENCE</scope>
    <source>
        <strain evidence="1">VT-O1</strain>
    </source>
</reference>
<organism evidence="1 2">
    <name type="scientific">Lecanicillium saksenae</name>
    <dbReference type="NCBI Taxonomy" id="468837"/>
    <lineage>
        <taxon>Eukaryota</taxon>
        <taxon>Fungi</taxon>
        <taxon>Dikarya</taxon>
        <taxon>Ascomycota</taxon>
        <taxon>Pezizomycotina</taxon>
        <taxon>Sordariomycetes</taxon>
        <taxon>Hypocreomycetidae</taxon>
        <taxon>Hypocreales</taxon>
        <taxon>Cordycipitaceae</taxon>
        <taxon>Lecanicillium</taxon>
    </lineage>
</organism>
<dbReference type="Proteomes" id="UP001148737">
    <property type="component" value="Unassembled WGS sequence"/>
</dbReference>